<dbReference type="SUPFAM" id="SSF103473">
    <property type="entry name" value="MFS general substrate transporter"/>
    <property type="match status" value="1"/>
</dbReference>
<comment type="subcellular location">
    <subcellularLocation>
        <location evidence="1">Membrane</location>
        <topology evidence="1">Multi-pass membrane protein</topology>
    </subcellularLocation>
</comment>
<reference evidence="10" key="1">
    <citation type="submission" date="2020-04" db="EMBL/GenBank/DDBJ databases">
        <title>Genome Assembly and Annotation of Botryosphaeria dothidea sdau 11-99, a Latent Pathogen of Apple Fruit Ring Rot in China.</title>
        <authorList>
            <person name="Yu C."/>
            <person name="Diao Y."/>
            <person name="Lu Q."/>
            <person name="Zhao J."/>
            <person name="Cui S."/>
            <person name="Peng C."/>
            <person name="He B."/>
            <person name="Liu H."/>
        </authorList>
    </citation>
    <scope>NUCLEOTIDE SEQUENCE [LARGE SCALE GENOMIC DNA]</scope>
    <source>
        <strain evidence="10">Sdau11-99</strain>
    </source>
</reference>
<feature type="transmembrane region" description="Helical" evidence="8">
    <location>
        <begin position="384"/>
        <end position="403"/>
    </location>
</feature>
<feature type="transmembrane region" description="Helical" evidence="8">
    <location>
        <begin position="424"/>
        <end position="445"/>
    </location>
</feature>
<evidence type="ECO:0000256" key="6">
    <source>
        <dbReference type="ARBA" id="ARBA00023136"/>
    </source>
</evidence>
<dbReference type="PANTHER" id="PTHR48022">
    <property type="entry name" value="PLASTIDIC GLUCOSE TRANSPORTER 4"/>
    <property type="match status" value="1"/>
</dbReference>
<dbReference type="InterPro" id="IPR005828">
    <property type="entry name" value="MFS_sugar_transport-like"/>
</dbReference>
<feature type="transmembrane region" description="Helical" evidence="8">
    <location>
        <begin position="451"/>
        <end position="473"/>
    </location>
</feature>
<evidence type="ECO:0000256" key="5">
    <source>
        <dbReference type="ARBA" id="ARBA00022989"/>
    </source>
</evidence>
<keyword evidence="3" id="KW-0813">Transport</keyword>
<protein>
    <submittedName>
        <fullName evidence="10">Hexose transporter</fullName>
    </submittedName>
</protein>
<comment type="similarity">
    <text evidence="2">Belongs to the major facilitator superfamily. Sugar transporter (TC 2.A.1.1) family.</text>
</comment>
<keyword evidence="4 8" id="KW-0812">Transmembrane</keyword>
<evidence type="ECO:0000256" key="4">
    <source>
        <dbReference type="ARBA" id="ARBA00022692"/>
    </source>
</evidence>
<dbReference type="EMBL" id="WWBZ02000033">
    <property type="protein sequence ID" value="KAF4306247.1"/>
    <property type="molecule type" value="Genomic_DNA"/>
</dbReference>
<sequence>MALLNFEASPLLPRSSRLVVALLVLSSCISSATLGYDGSMMSGLNILPAYNDYFALTNATTALNTATVYIGQVLPCFFYGAVSDRLGRKNAMAIAAVVTIVAVVLQTAAQNVAMFAVSRIIIGIGNGATAIAGPVWLSECLPHRWRAWGLGLFYNFWYVGGLIASGITYGTGMMDSTWAWRLPSAVQGIFSVLCILILPFVPESPRWLVYQERKDEALYALALTHSNGDQTDPATLVEFKSISDTLKWEKESGKMTVKEIVRTPSRRKRLMLTISVAVFSMLSGNNIVSYYLGTMLDGAGVTDTTTQLEIVSSTLFPVDDTTLTWPQNIIMNAWCLCIALLGTYFMNKLGRKIMAIISTALLTIFLFLYAGLNKLYGESANTSGIYASVAVIFLFQGSYSFGWTPLTVLYPPEVLNYSMRANGMGVYTFVVNCVGLFVTMVFPFAMDAIAWKTYIINASWDILELLYVVWAWVETKGKTLEEIDAIFDGHKHSEVPDVEQVLHGEVAASVIEGVEPSGGSMDGVEEVEVSVGKGKEGK</sequence>
<proteinExistence type="inferred from homology"/>
<feature type="transmembrane region" description="Helical" evidence="8">
    <location>
        <begin position="115"/>
        <end position="137"/>
    </location>
</feature>
<dbReference type="InterPro" id="IPR036259">
    <property type="entry name" value="MFS_trans_sf"/>
</dbReference>
<evidence type="ECO:0000259" key="9">
    <source>
        <dbReference type="PROSITE" id="PS50850"/>
    </source>
</evidence>
<keyword evidence="6 8" id="KW-0472">Membrane</keyword>
<dbReference type="InterPro" id="IPR050360">
    <property type="entry name" value="MFS_Sugar_Transporters"/>
</dbReference>
<accession>A0A8H4ITR3</accession>
<keyword evidence="5 8" id="KW-1133">Transmembrane helix</keyword>
<dbReference type="Pfam" id="PF00083">
    <property type="entry name" value="Sugar_tr"/>
    <property type="match status" value="1"/>
</dbReference>
<comment type="caution">
    <text evidence="10">The sequence shown here is derived from an EMBL/GenBank/DDBJ whole genome shotgun (WGS) entry which is preliminary data.</text>
</comment>
<dbReference type="Gene3D" id="1.20.1250.20">
    <property type="entry name" value="MFS general substrate transporter like domains"/>
    <property type="match status" value="1"/>
</dbReference>
<evidence type="ECO:0000313" key="11">
    <source>
        <dbReference type="Proteomes" id="UP000572817"/>
    </source>
</evidence>
<feature type="transmembrane region" description="Helical" evidence="8">
    <location>
        <begin position="182"/>
        <end position="201"/>
    </location>
</feature>
<dbReference type="PROSITE" id="PS50850">
    <property type="entry name" value="MFS"/>
    <property type="match status" value="1"/>
</dbReference>
<feature type="transmembrane region" description="Helical" evidence="8">
    <location>
        <begin position="59"/>
        <end position="79"/>
    </location>
</feature>
<organism evidence="10 11">
    <name type="scientific">Botryosphaeria dothidea</name>
    <dbReference type="NCBI Taxonomy" id="55169"/>
    <lineage>
        <taxon>Eukaryota</taxon>
        <taxon>Fungi</taxon>
        <taxon>Dikarya</taxon>
        <taxon>Ascomycota</taxon>
        <taxon>Pezizomycotina</taxon>
        <taxon>Dothideomycetes</taxon>
        <taxon>Dothideomycetes incertae sedis</taxon>
        <taxon>Botryosphaeriales</taxon>
        <taxon>Botryosphaeriaceae</taxon>
        <taxon>Botryosphaeria</taxon>
    </lineage>
</organism>
<feature type="transmembrane region" description="Helical" evidence="8">
    <location>
        <begin position="329"/>
        <end position="346"/>
    </location>
</feature>
<evidence type="ECO:0000256" key="7">
    <source>
        <dbReference type="SAM" id="MobiDB-lite"/>
    </source>
</evidence>
<dbReference type="OrthoDB" id="6133115at2759"/>
<dbReference type="AlphaFoldDB" id="A0A8H4ITR3"/>
<dbReference type="Proteomes" id="UP000572817">
    <property type="component" value="Unassembled WGS sequence"/>
</dbReference>
<dbReference type="PRINTS" id="PR00171">
    <property type="entry name" value="SUGRTRNSPORT"/>
</dbReference>
<evidence type="ECO:0000256" key="2">
    <source>
        <dbReference type="ARBA" id="ARBA00010992"/>
    </source>
</evidence>
<gene>
    <name evidence="10" type="ORF">GTA08_BOTSDO05476</name>
</gene>
<evidence type="ECO:0000256" key="3">
    <source>
        <dbReference type="ARBA" id="ARBA00022448"/>
    </source>
</evidence>
<dbReference type="GO" id="GO:0016020">
    <property type="term" value="C:membrane"/>
    <property type="evidence" value="ECO:0007669"/>
    <property type="project" value="UniProtKB-SubCell"/>
</dbReference>
<dbReference type="InterPro" id="IPR020846">
    <property type="entry name" value="MFS_dom"/>
</dbReference>
<evidence type="ECO:0000256" key="1">
    <source>
        <dbReference type="ARBA" id="ARBA00004141"/>
    </source>
</evidence>
<feature type="transmembrane region" description="Helical" evidence="8">
    <location>
        <begin position="270"/>
        <end position="292"/>
    </location>
</feature>
<dbReference type="PANTHER" id="PTHR48022:SF31">
    <property type="entry name" value="HEXOSE TRANSPORTER"/>
    <property type="match status" value="1"/>
</dbReference>
<feature type="transmembrane region" description="Helical" evidence="8">
    <location>
        <begin position="149"/>
        <end position="170"/>
    </location>
</feature>
<keyword evidence="11" id="KW-1185">Reference proteome</keyword>
<evidence type="ECO:0000256" key="8">
    <source>
        <dbReference type="SAM" id="Phobius"/>
    </source>
</evidence>
<dbReference type="GO" id="GO:0005351">
    <property type="term" value="F:carbohydrate:proton symporter activity"/>
    <property type="evidence" value="ECO:0007669"/>
    <property type="project" value="TreeGrafter"/>
</dbReference>
<feature type="region of interest" description="Disordered" evidence="7">
    <location>
        <begin position="519"/>
        <end position="538"/>
    </location>
</feature>
<evidence type="ECO:0000313" key="10">
    <source>
        <dbReference type="EMBL" id="KAF4306247.1"/>
    </source>
</evidence>
<dbReference type="InterPro" id="IPR003663">
    <property type="entry name" value="Sugar/inositol_transpt"/>
</dbReference>
<feature type="domain" description="Major facilitator superfamily (MFS) profile" evidence="9">
    <location>
        <begin position="23"/>
        <end position="476"/>
    </location>
</feature>
<feature type="transmembrane region" description="Helical" evidence="8">
    <location>
        <begin position="91"/>
        <end position="109"/>
    </location>
</feature>
<feature type="transmembrane region" description="Helical" evidence="8">
    <location>
        <begin position="353"/>
        <end position="372"/>
    </location>
</feature>
<dbReference type="FunFam" id="1.20.1250.20:FF:000134">
    <property type="entry name" value="MFS sugar transporter protein"/>
    <property type="match status" value="1"/>
</dbReference>
<name>A0A8H4ITR3_9PEZI</name>